<gene>
    <name evidence="5" type="primary">rpsI</name>
    <name evidence="5" type="ORF">LDC_1924</name>
</gene>
<evidence type="ECO:0000313" key="5">
    <source>
        <dbReference type="EMBL" id="EFK96056.1"/>
    </source>
</evidence>
<dbReference type="InterPro" id="IPR023035">
    <property type="entry name" value="Ribosomal_uS9_bac/plastid"/>
</dbReference>
<feature type="compositionally biased region" description="Basic and acidic residues" evidence="4">
    <location>
        <begin position="134"/>
        <end position="144"/>
    </location>
</feature>
<comment type="caution">
    <text evidence="5">The sequence shown here is derived from an EMBL/GenBank/DDBJ whole genome shotgun (WGS) entry which is preliminary data.</text>
</comment>
<reference evidence="5" key="1">
    <citation type="submission" date="2010-07" db="EMBL/GenBank/DDBJ databases">
        <authorList>
            <consortium name="CONSOLIDER consortium CSD2007-00005"/>
            <person name="Guazzaroni M.-E."/>
            <person name="Richter M."/>
            <person name="Garcia-Salamanca A."/>
            <person name="Yarza P."/>
            <person name="Ferrer M."/>
        </authorList>
    </citation>
    <scope>NUCLEOTIDE SEQUENCE</scope>
</reference>
<comment type="similarity">
    <text evidence="1">Belongs to the universal ribosomal protein uS9 family.</text>
</comment>
<evidence type="ECO:0000256" key="1">
    <source>
        <dbReference type="ARBA" id="ARBA00005251"/>
    </source>
</evidence>
<proteinExistence type="inferred from homology"/>
<dbReference type="GO" id="GO:0003723">
    <property type="term" value="F:RNA binding"/>
    <property type="evidence" value="ECO:0007669"/>
    <property type="project" value="TreeGrafter"/>
</dbReference>
<dbReference type="PANTHER" id="PTHR21569:SF1">
    <property type="entry name" value="SMALL RIBOSOMAL SUBUNIT PROTEIN US9M"/>
    <property type="match status" value="1"/>
</dbReference>
<dbReference type="GO" id="GO:0006412">
    <property type="term" value="P:translation"/>
    <property type="evidence" value="ECO:0007669"/>
    <property type="project" value="InterPro"/>
</dbReference>
<protein>
    <submittedName>
        <fullName evidence="5">30S ribosomal protein S9</fullName>
    </submittedName>
</protein>
<dbReference type="InterPro" id="IPR014721">
    <property type="entry name" value="Ribsml_uS5_D2-typ_fold_subgr"/>
</dbReference>
<name>D9PK59_9ZZZZ</name>
<dbReference type="PANTHER" id="PTHR21569">
    <property type="entry name" value="RIBOSOMAL PROTEIN S9"/>
    <property type="match status" value="1"/>
</dbReference>
<dbReference type="Gene3D" id="3.30.230.10">
    <property type="match status" value="1"/>
</dbReference>
<dbReference type="InterPro" id="IPR000754">
    <property type="entry name" value="Ribosomal_uS9"/>
</dbReference>
<feature type="region of interest" description="Disordered" evidence="4">
    <location>
        <begin position="134"/>
        <end position="155"/>
    </location>
</feature>
<dbReference type="SUPFAM" id="SSF54211">
    <property type="entry name" value="Ribosomal protein S5 domain 2-like"/>
    <property type="match status" value="1"/>
</dbReference>
<dbReference type="GO" id="GO:0003735">
    <property type="term" value="F:structural constituent of ribosome"/>
    <property type="evidence" value="ECO:0007669"/>
    <property type="project" value="InterPro"/>
</dbReference>
<evidence type="ECO:0000256" key="3">
    <source>
        <dbReference type="ARBA" id="ARBA00023274"/>
    </source>
</evidence>
<dbReference type="GO" id="GO:0015935">
    <property type="term" value="C:small ribosomal subunit"/>
    <property type="evidence" value="ECO:0007669"/>
    <property type="project" value="TreeGrafter"/>
</dbReference>
<organism evidence="5">
    <name type="scientific">sediment metagenome</name>
    <dbReference type="NCBI Taxonomy" id="749907"/>
    <lineage>
        <taxon>unclassified sequences</taxon>
        <taxon>metagenomes</taxon>
        <taxon>ecological metagenomes</taxon>
    </lineage>
</organism>
<reference evidence="5" key="2">
    <citation type="journal article" date="2011" name="Microb. Ecol.">
        <title>Taxonomic and Functional Metagenomic Profiling of the Microbial Community in the Anoxic Sediment of a Sub-saline Shallow Lake (Laguna de Carrizo, Central Spain).</title>
        <authorList>
            <person name="Ferrer M."/>
            <person name="Guazzaroni M.E."/>
            <person name="Richter M."/>
            <person name="Garcia-Salamanca A."/>
            <person name="Yarza P."/>
            <person name="Suarez-Suarez A."/>
            <person name="Solano J."/>
            <person name="Alcaide M."/>
            <person name="van Dillewijn P."/>
            <person name="Molina-Henares M.A."/>
            <person name="Lopez-Cortes N."/>
            <person name="Al-Ramahi Y."/>
            <person name="Guerrero C."/>
            <person name="Acosta A."/>
            <person name="de Eugenio L.I."/>
            <person name="Martinez V."/>
            <person name="Marques S."/>
            <person name="Rojo F."/>
            <person name="Santero E."/>
            <person name="Genilloud O."/>
            <person name="Perez-Perez J."/>
            <person name="Rossello-Mora R."/>
            <person name="Ramos J.L."/>
        </authorList>
    </citation>
    <scope>NUCLEOTIDE SEQUENCE</scope>
</reference>
<dbReference type="InterPro" id="IPR020568">
    <property type="entry name" value="Ribosomal_Su5_D2-typ_SF"/>
</dbReference>
<keyword evidence="3" id="KW-0687">Ribonucleoprotein</keyword>
<dbReference type="NCBIfam" id="NF001099">
    <property type="entry name" value="PRK00132.1"/>
    <property type="match status" value="1"/>
</dbReference>
<evidence type="ECO:0000256" key="4">
    <source>
        <dbReference type="SAM" id="MobiDB-lite"/>
    </source>
</evidence>
<accession>D9PK59</accession>
<sequence length="155" mass="17388">MADKKFRNTVKSKKKQVLAIVKEKIAKIIPSKKKYTETLGRRKTATARVRLYPASKMEFNVNGKSLDDFFGTAELRKKVIEALDLTKEKYLVVAFVKGSGITGQAEAIRLGISRALVKINSEVRGELKAKGFLKRDPRSVERKKPGLKKARKAPT</sequence>
<keyword evidence="2 5" id="KW-0689">Ribosomal protein</keyword>
<dbReference type="EMBL" id="ADZX01000582">
    <property type="protein sequence ID" value="EFK96056.1"/>
    <property type="molecule type" value="Genomic_DNA"/>
</dbReference>
<dbReference type="Pfam" id="PF00380">
    <property type="entry name" value="Ribosomal_S9"/>
    <property type="match status" value="1"/>
</dbReference>
<dbReference type="GO" id="GO:0005737">
    <property type="term" value="C:cytoplasm"/>
    <property type="evidence" value="ECO:0007669"/>
    <property type="project" value="UniProtKB-ARBA"/>
</dbReference>
<evidence type="ECO:0000256" key="2">
    <source>
        <dbReference type="ARBA" id="ARBA00022980"/>
    </source>
</evidence>
<feature type="compositionally biased region" description="Basic residues" evidence="4">
    <location>
        <begin position="145"/>
        <end position="155"/>
    </location>
</feature>
<dbReference type="AlphaFoldDB" id="D9PK59"/>